<evidence type="ECO:0000313" key="1">
    <source>
        <dbReference type="EMBL" id="GAA0557217.1"/>
    </source>
</evidence>
<sequence>MLIPEYMARLDGDDPRTAMDLVEDDVSFLLALPSGPVRGTSKAELWGYVSRRPAVIRRHHIVEASSHDDFEAVYGVVTDDGVETGAFLASARLSQSGLMQRYLVHFDPEFRLFEAV</sequence>
<gene>
    <name evidence="1" type="ORF">GCM10009533_63540</name>
</gene>
<dbReference type="EMBL" id="BAAAGS010000073">
    <property type="protein sequence ID" value="GAA0557217.1"/>
    <property type="molecule type" value="Genomic_DNA"/>
</dbReference>
<keyword evidence="2" id="KW-1185">Reference proteome</keyword>
<evidence type="ECO:0000313" key="2">
    <source>
        <dbReference type="Proteomes" id="UP001500729"/>
    </source>
</evidence>
<organism evidence="1 2">
    <name type="scientific">Saccharopolyspora erythraea</name>
    <name type="common">Streptomyces erythraeus</name>
    <dbReference type="NCBI Taxonomy" id="1836"/>
    <lineage>
        <taxon>Bacteria</taxon>
        <taxon>Bacillati</taxon>
        <taxon>Actinomycetota</taxon>
        <taxon>Actinomycetes</taxon>
        <taxon>Pseudonocardiales</taxon>
        <taxon>Pseudonocardiaceae</taxon>
        <taxon>Saccharopolyspora</taxon>
    </lineage>
</organism>
<proteinExistence type="predicted"/>
<dbReference type="RefSeq" id="WP_011873812.1">
    <property type="nucleotide sequence ID" value="NZ_BAAAGS010000073.1"/>
</dbReference>
<reference evidence="1 2" key="1">
    <citation type="journal article" date="2019" name="Int. J. Syst. Evol. Microbiol.">
        <title>The Global Catalogue of Microorganisms (GCM) 10K type strain sequencing project: providing services to taxonomists for standard genome sequencing and annotation.</title>
        <authorList>
            <consortium name="The Broad Institute Genomics Platform"/>
            <consortium name="The Broad Institute Genome Sequencing Center for Infectious Disease"/>
            <person name="Wu L."/>
            <person name="Ma J."/>
        </authorList>
    </citation>
    <scope>NUCLEOTIDE SEQUENCE [LARGE SCALE GENOMIC DNA]</scope>
    <source>
        <strain evidence="1 2">JCM 10303</strain>
    </source>
</reference>
<protein>
    <recommendedName>
        <fullName evidence="3">SnoaL-like domain-containing protein</fullName>
    </recommendedName>
</protein>
<dbReference type="InterPro" id="IPR032710">
    <property type="entry name" value="NTF2-like_dom_sf"/>
</dbReference>
<dbReference type="SUPFAM" id="SSF54427">
    <property type="entry name" value="NTF2-like"/>
    <property type="match status" value="1"/>
</dbReference>
<evidence type="ECO:0008006" key="3">
    <source>
        <dbReference type="Google" id="ProtNLM"/>
    </source>
</evidence>
<dbReference type="Proteomes" id="UP001500729">
    <property type="component" value="Unassembled WGS sequence"/>
</dbReference>
<comment type="caution">
    <text evidence="1">The sequence shown here is derived from an EMBL/GenBank/DDBJ whole genome shotgun (WGS) entry which is preliminary data.</text>
</comment>
<accession>A0ABN1E1E8</accession>
<name>A0ABN1E1E8_SACER</name>